<dbReference type="InterPro" id="IPR002355">
    <property type="entry name" value="Cu_oxidase_Cu_BS"/>
</dbReference>
<evidence type="ECO:0000313" key="6">
    <source>
        <dbReference type="EMBL" id="CAF2121239.1"/>
    </source>
</evidence>
<proteinExistence type="predicted"/>
<dbReference type="AlphaFoldDB" id="A0A816V1I1"/>
<name>A0A816V1I1_9BILA</name>
<dbReference type="PANTHER" id="PTHR11709:SF394">
    <property type="entry name" value="FI03373P-RELATED"/>
    <property type="match status" value="1"/>
</dbReference>
<evidence type="ECO:0000256" key="1">
    <source>
        <dbReference type="ARBA" id="ARBA00022723"/>
    </source>
</evidence>
<reference evidence="6" key="1">
    <citation type="submission" date="2021-02" db="EMBL/GenBank/DDBJ databases">
        <authorList>
            <person name="Nowell W R."/>
        </authorList>
    </citation>
    <scope>NUCLEOTIDE SEQUENCE</scope>
</reference>
<dbReference type="PROSITE" id="PS00079">
    <property type="entry name" value="MULTICOPPER_OXIDASE1"/>
    <property type="match status" value="1"/>
</dbReference>
<dbReference type="InterPro" id="IPR008972">
    <property type="entry name" value="Cupredoxin"/>
</dbReference>
<dbReference type="Pfam" id="PF00394">
    <property type="entry name" value="Cu-oxidase"/>
    <property type="match status" value="1"/>
</dbReference>
<dbReference type="Proteomes" id="UP000663824">
    <property type="component" value="Unassembled WGS sequence"/>
</dbReference>
<comment type="caution">
    <text evidence="6">The sequence shown here is derived from an EMBL/GenBank/DDBJ whole genome shotgun (WGS) entry which is preliminary data.</text>
</comment>
<feature type="domain" description="Plastocyanin-like" evidence="5">
    <location>
        <begin position="157"/>
        <end position="276"/>
    </location>
</feature>
<dbReference type="InterPro" id="IPR045087">
    <property type="entry name" value="Cu-oxidase_fam"/>
</dbReference>
<evidence type="ECO:0000256" key="3">
    <source>
        <dbReference type="ARBA" id="ARBA00023008"/>
    </source>
</evidence>
<dbReference type="InterPro" id="IPR033138">
    <property type="entry name" value="Cu_oxidase_CS"/>
</dbReference>
<dbReference type="Gene3D" id="2.60.40.420">
    <property type="entry name" value="Cupredoxins - blue copper proteins"/>
    <property type="match status" value="2"/>
</dbReference>
<evidence type="ECO:0000259" key="4">
    <source>
        <dbReference type="Pfam" id="PF00394"/>
    </source>
</evidence>
<evidence type="ECO:0000313" key="7">
    <source>
        <dbReference type="Proteomes" id="UP000663824"/>
    </source>
</evidence>
<keyword evidence="1" id="KW-0479">Metal-binding</keyword>
<dbReference type="InterPro" id="IPR011706">
    <property type="entry name" value="Cu-oxidase_C"/>
</dbReference>
<protein>
    <submittedName>
        <fullName evidence="6">Uncharacterized protein</fullName>
    </submittedName>
</protein>
<evidence type="ECO:0000259" key="5">
    <source>
        <dbReference type="Pfam" id="PF07731"/>
    </source>
</evidence>
<feature type="domain" description="Plastocyanin-like" evidence="4">
    <location>
        <begin position="5"/>
        <end position="103"/>
    </location>
</feature>
<keyword evidence="2" id="KW-0560">Oxidoreductase</keyword>
<sequence>MAHDLDEFHCHNGKYVRLRLINAASSAPLRFWIDLHPLLLVARDSLPIEPYEKSYIAIPAGQRLDVIVRCNQNINYKYNMYVSLLENVVAGMSPNSWMNALLVYPNSTVISPPQLSPESNFTDDVLFEYKHLKPLNGENDTSLPAVKRLIYIFDILHKYGKVYEVLLVSNDAQPHSFHLHGYVVNFTTVGTLATLTSDHYDECNEYRFDMTTVKYDRMLPPYDQVGSILSVGDSFTIPSKGYVVFRFKANNPGPWLFHCHMEWHISPGLALVFSIGHQNGQSYHNLISNPPVKEFFLCGDTKQRWSNFYSSKGALSSSMSAILLGTLILVDCFFYM</sequence>
<dbReference type="Pfam" id="PF07731">
    <property type="entry name" value="Cu-oxidase_2"/>
    <property type="match status" value="1"/>
</dbReference>
<keyword evidence="3" id="KW-0186">Copper</keyword>
<dbReference type="PANTHER" id="PTHR11709">
    <property type="entry name" value="MULTI-COPPER OXIDASE"/>
    <property type="match status" value="1"/>
</dbReference>
<accession>A0A816V1I1</accession>
<gene>
    <name evidence="6" type="ORF">MBJ925_LOCUS25942</name>
</gene>
<evidence type="ECO:0000256" key="2">
    <source>
        <dbReference type="ARBA" id="ARBA00023002"/>
    </source>
</evidence>
<dbReference type="GO" id="GO:0005507">
    <property type="term" value="F:copper ion binding"/>
    <property type="evidence" value="ECO:0007669"/>
    <property type="project" value="InterPro"/>
</dbReference>
<dbReference type="PROSITE" id="PS00080">
    <property type="entry name" value="MULTICOPPER_OXIDASE2"/>
    <property type="match status" value="1"/>
</dbReference>
<dbReference type="GO" id="GO:0016491">
    <property type="term" value="F:oxidoreductase activity"/>
    <property type="evidence" value="ECO:0007669"/>
    <property type="project" value="UniProtKB-KW"/>
</dbReference>
<dbReference type="InterPro" id="IPR001117">
    <property type="entry name" value="Cu-oxidase_2nd"/>
</dbReference>
<dbReference type="SUPFAM" id="SSF49503">
    <property type="entry name" value="Cupredoxins"/>
    <property type="match status" value="2"/>
</dbReference>
<organism evidence="6 7">
    <name type="scientific">Rotaria magnacalcarata</name>
    <dbReference type="NCBI Taxonomy" id="392030"/>
    <lineage>
        <taxon>Eukaryota</taxon>
        <taxon>Metazoa</taxon>
        <taxon>Spiralia</taxon>
        <taxon>Gnathifera</taxon>
        <taxon>Rotifera</taxon>
        <taxon>Eurotatoria</taxon>
        <taxon>Bdelloidea</taxon>
        <taxon>Philodinida</taxon>
        <taxon>Philodinidae</taxon>
        <taxon>Rotaria</taxon>
    </lineage>
</organism>
<dbReference type="EMBL" id="CAJNRE010013781">
    <property type="protein sequence ID" value="CAF2121239.1"/>
    <property type="molecule type" value="Genomic_DNA"/>
</dbReference>